<evidence type="ECO:0000313" key="1">
    <source>
        <dbReference type="EMBL" id="KAJ2982579.1"/>
    </source>
</evidence>
<keyword evidence="2" id="KW-1185">Reference proteome</keyword>
<name>A0ACC1NUI6_9PEZI</name>
<dbReference type="Proteomes" id="UP001143856">
    <property type="component" value="Unassembled WGS sequence"/>
</dbReference>
<organism evidence="1 2">
    <name type="scientific">Xylaria curta</name>
    <dbReference type="NCBI Taxonomy" id="42375"/>
    <lineage>
        <taxon>Eukaryota</taxon>
        <taxon>Fungi</taxon>
        <taxon>Dikarya</taxon>
        <taxon>Ascomycota</taxon>
        <taxon>Pezizomycotina</taxon>
        <taxon>Sordariomycetes</taxon>
        <taxon>Xylariomycetidae</taxon>
        <taxon>Xylariales</taxon>
        <taxon>Xylariaceae</taxon>
        <taxon>Xylaria</taxon>
    </lineage>
</organism>
<dbReference type="EMBL" id="JAPDGR010001442">
    <property type="protein sequence ID" value="KAJ2982579.1"/>
    <property type="molecule type" value="Genomic_DNA"/>
</dbReference>
<proteinExistence type="predicted"/>
<protein>
    <submittedName>
        <fullName evidence="1">Uncharacterized protein</fullName>
    </submittedName>
</protein>
<reference evidence="1" key="1">
    <citation type="submission" date="2022-10" db="EMBL/GenBank/DDBJ databases">
        <title>Genome Sequence of Xylaria curta.</title>
        <authorList>
            <person name="Buettner E."/>
        </authorList>
    </citation>
    <scope>NUCLEOTIDE SEQUENCE</scope>
    <source>
        <strain evidence="1">Babe10</strain>
    </source>
</reference>
<sequence length="512" mass="55176">MKTLSLIWAAACWIAAHASARYASQSVQCCAALSSNPVLHDKVYYPNSTAYAQRIADYWSVNAALKPWCMILPLTANETSQVVQVITRNQCPFGIRSGGHAVFAGSSSTDEGVTIDLGPKDSSMARHTTRIPNLPPSARAALGASVYEALEPHGVAVTGGRSAQVGVGGFLLGGGNSLFAHSYGLACSNVVNFEVVLADGSIVNANAKENSDLWLGLRGGSGNLGLATRFDMRTIEYADPSNPLIWGGGLFWPRNATDAVVDVLVRFTDRIPDDPASGSYCLFAWIPNYPFPENMAISCALDNIRNEVAPAAYDGYFAIDGAMISTLSSRTLLNRTIEGDATDGLQNVWVTGSYSNDARVVHFALEKWQTVVQQIKDEIGETDDEGISATLQLHPLTKPIATNGDGPNLLGLEKHVADGSAGIQTLLVLTAKKPENWPALERFGQQFQAEVDAYAIELGANWGWKYSNYADASENPFATYGEETVQKLRQASQKYDPRGVFQNLRNTGFKIP</sequence>
<accession>A0ACC1NUI6</accession>
<evidence type="ECO:0000313" key="2">
    <source>
        <dbReference type="Proteomes" id="UP001143856"/>
    </source>
</evidence>
<gene>
    <name evidence="1" type="ORF">NUW58_g6411</name>
</gene>
<comment type="caution">
    <text evidence="1">The sequence shown here is derived from an EMBL/GenBank/DDBJ whole genome shotgun (WGS) entry which is preliminary data.</text>
</comment>